<feature type="compositionally biased region" description="Basic and acidic residues" evidence="6">
    <location>
        <begin position="835"/>
        <end position="848"/>
    </location>
</feature>
<evidence type="ECO:0000256" key="4">
    <source>
        <dbReference type="ARBA" id="ARBA00022833"/>
    </source>
</evidence>
<dbReference type="Proteomes" id="UP000288725">
    <property type="component" value="Chromosome 2"/>
</dbReference>
<feature type="region of interest" description="Disordered" evidence="6">
    <location>
        <begin position="202"/>
        <end position="240"/>
    </location>
</feature>
<dbReference type="FunFam" id="3.30.160.60:FF:002343">
    <property type="entry name" value="Zinc finger protein 33A"/>
    <property type="match status" value="1"/>
</dbReference>
<dbReference type="SUPFAM" id="SSF57667">
    <property type="entry name" value="beta-beta-alpha zinc fingers"/>
    <property type="match status" value="2"/>
</dbReference>
<dbReference type="GO" id="GO:0005634">
    <property type="term" value="C:nucleus"/>
    <property type="evidence" value="ECO:0007669"/>
    <property type="project" value="UniProtKB-ARBA"/>
</dbReference>
<feature type="region of interest" description="Disordered" evidence="6">
    <location>
        <begin position="370"/>
        <end position="438"/>
    </location>
</feature>
<feature type="compositionally biased region" description="Polar residues" evidence="6">
    <location>
        <begin position="545"/>
        <end position="556"/>
    </location>
</feature>
<dbReference type="PANTHER" id="PTHR19818">
    <property type="entry name" value="ZINC FINGER PROTEIN ZIC AND GLI"/>
    <property type="match status" value="1"/>
</dbReference>
<keyword evidence="3 5" id="KW-0863">Zinc-finger</keyword>
<feature type="compositionally biased region" description="Polar residues" evidence="6">
    <location>
        <begin position="849"/>
        <end position="859"/>
    </location>
</feature>
<comment type="caution">
    <text evidence="8">The sequence shown here is derived from an EMBL/GenBank/DDBJ whole genome shotgun (WGS) entry which is preliminary data.</text>
</comment>
<feature type="compositionally biased region" description="Low complexity" evidence="6">
    <location>
        <begin position="1"/>
        <end position="19"/>
    </location>
</feature>
<accession>A0A444RXW5</accession>
<protein>
    <recommendedName>
        <fullName evidence="7">C2H2-type domain-containing protein</fullName>
    </recommendedName>
</protein>
<feature type="compositionally biased region" description="Basic residues" evidence="6">
    <location>
        <begin position="215"/>
        <end position="236"/>
    </location>
</feature>
<dbReference type="PROSITE" id="PS00028">
    <property type="entry name" value="ZINC_FINGER_C2H2_1"/>
    <property type="match status" value="2"/>
</dbReference>
<feature type="domain" description="C2H2-type" evidence="7">
    <location>
        <begin position="638"/>
        <end position="665"/>
    </location>
</feature>
<feature type="compositionally biased region" description="Low complexity" evidence="6">
    <location>
        <begin position="785"/>
        <end position="795"/>
    </location>
</feature>
<dbReference type="InterPro" id="IPR050329">
    <property type="entry name" value="GLI_C2H2-zinc-finger"/>
</dbReference>
<feature type="compositionally biased region" description="Basic residues" evidence="6">
    <location>
        <begin position="701"/>
        <end position="710"/>
    </location>
</feature>
<dbReference type="AlphaFoldDB" id="A0A444RXW5"/>
<gene>
    <name evidence="8" type="ORF">VDGE_04003</name>
</gene>
<dbReference type="InterPro" id="IPR013087">
    <property type="entry name" value="Znf_C2H2_type"/>
</dbReference>
<feature type="region of interest" description="Disordered" evidence="6">
    <location>
        <begin position="1"/>
        <end position="42"/>
    </location>
</feature>
<evidence type="ECO:0000259" key="7">
    <source>
        <dbReference type="PROSITE" id="PS50157"/>
    </source>
</evidence>
<keyword evidence="4" id="KW-0862">Zinc</keyword>
<feature type="region of interest" description="Disordered" evidence="6">
    <location>
        <begin position="501"/>
        <end position="563"/>
    </location>
</feature>
<dbReference type="EMBL" id="RSDZ01000055">
    <property type="protein sequence ID" value="RXG46001.1"/>
    <property type="molecule type" value="Genomic_DNA"/>
</dbReference>
<dbReference type="FunFam" id="3.30.160.60:FF:000504">
    <property type="entry name" value="C2H2 transcription factor swi5"/>
    <property type="match status" value="1"/>
</dbReference>
<dbReference type="Gene3D" id="3.30.160.60">
    <property type="entry name" value="Classic Zinc Finger"/>
    <property type="match status" value="3"/>
</dbReference>
<feature type="region of interest" description="Disordered" evidence="6">
    <location>
        <begin position="81"/>
        <end position="176"/>
    </location>
</feature>
<dbReference type="GO" id="GO:0000981">
    <property type="term" value="F:DNA-binding transcription factor activity, RNA polymerase II-specific"/>
    <property type="evidence" value="ECO:0007669"/>
    <property type="project" value="TreeGrafter"/>
</dbReference>
<evidence type="ECO:0000256" key="1">
    <source>
        <dbReference type="ARBA" id="ARBA00022723"/>
    </source>
</evidence>
<dbReference type="InterPro" id="IPR036236">
    <property type="entry name" value="Znf_C2H2_sf"/>
</dbReference>
<dbReference type="PROSITE" id="PS50157">
    <property type="entry name" value="ZINC_FINGER_C2H2_2"/>
    <property type="match status" value="2"/>
</dbReference>
<feature type="compositionally biased region" description="Polar residues" evidence="6">
    <location>
        <begin position="738"/>
        <end position="755"/>
    </location>
</feature>
<keyword evidence="2" id="KW-0677">Repeat</keyword>
<evidence type="ECO:0000256" key="5">
    <source>
        <dbReference type="PROSITE-ProRule" id="PRU00042"/>
    </source>
</evidence>
<evidence type="ECO:0000256" key="6">
    <source>
        <dbReference type="SAM" id="MobiDB-lite"/>
    </source>
</evidence>
<dbReference type="GO" id="GO:0008270">
    <property type="term" value="F:zinc ion binding"/>
    <property type="evidence" value="ECO:0007669"/>
    <property type="project" value="UniProtKB-KW"/>
</dbReference>
<evidence type="ECO:0000256" key="2">
    <source>
        <dbReference type="ARBA" id="ARBA00022737"/>
    </source>
</evidence>
<evidence type="ECO:0000256" key="3">
    <source>
        <dbReference type="ARBA" id="ARBA00022771"/>
    </source>
</evidence>
<feature type="region of interest" description="Disordered" evidence="6">
    <location>
        <begin position="445"/>
        <end position="464"/>
    </location>
</feature>
<feature type="compositionally biased region" description="Polar residues" evidence="6">
    <location>
        <begin position="100"/>
        <end position="112"/>
    </location>
</feature>
<dbReference type="PANTHER" id="PTHR19818:SF144">
    <property type="entry name" value="METALLOTHIONEIN EXPRESSION ACTIVATOR-RELATED"/>
    <property type="match status" value="1"/>
</dbReference>
<feature type="domain" description="C2H2-type" evidence="7">
    <location>
        <begin position="608"/>
        <end position="637"/>
    </location>
</feature>
<keyword evidence="1" id="KW-0479">Metal-binding</keyword>
<feature type="region of interest" description="Disordered" evidence="6">
    <location>
        <begin position="785"/>
        <end position="879"/>
    </location>
</feature>
<organism evidence="8 9">
    <name type="scientific">Verticillium dahliae</name>
    <name type="common">Verticillium wilt</name>
    <dbReference type="NCBI Taxonomy" id="27337"/>
    <lineage>
        <taxon>Eukaryota</taxon>
        <taxon>Fungi</taxon>
        <taxon>Dikarya</taxon>
        <taxon>Ascomycota</taxon>
        <taxon>Pezizomycotina</taxon>
        <taxon>Sordariomycetes</taxon>
        <taxon>Hypocreomycetidae</taxon>
        <taxon>Glomerellales</taxon>
        <taxon>Plectosphaerellaceae</taxon>
        <taxon>Verticillium</taxon>
    </lineage>
</organism>
<dbReference type="GO" id="GO:0000978">
    <property type="term" value="F:RNA polymerase II cis-regulatory region sequence-specific DNA binding"/>
    <property type="evidence" value="ECO:0007669"/>
    <property type="project" value="TreeGrafter"/>
</dbReference>
<feature type="region of interest" description="Disordered" evidence="6">
    <location>
        <begin position="701"/>
        <end position="757"/>
    </location>
</feature>
<feature type="compositionally biased region" description="Low complexity" evidence="6">
    <location>
        <begin position="160"/>
        <end position="173"/>
    </location>
</feature>
<proteinExistence type="predicted"/>
<feature type="compositionally biased region" description="Basic and acidic residues" evidence="6">
    <location>
        <begin position="534"/>
        <end position="543"/>
    </location>
</feature>
<dbReference type="GO" id="GO:0045944">
    <property type="term" value="P:positive regulation of transcription by RNA polymerase II"/>
    <property type="evidence" value="ECO:0007669"/>
    <property type="project" value="UniProtKB-ARBA"/>
</dbReference>
<dbReference type="SMART" id="SM00355">
    <property type="entry name" value="ZnF_C2H2"/>
    <property type="match status" value="2"/>
</dbReference>
<sequence>MQPTAQASAQAAAHLAGKAGKTEPRDSQGGANREPCLKVTQDGAGGRIVARRWVVPAPSPSPSPSVAVPLLALREFRTQRFPSTTSTDDNSLRTRPCDTMLSSPSRNLQARQRATHRRQNSTPSAFEPAKIPALPTVQNRQRALGHRRGLSLDTRRQHLSPASAAAATTTTPTRQDFAMVSNTNNTASPQHVLREAQQQRILARPGPHQQNLSRSHTRHLSHHHQQQQQHPLRRQQHQQQNFMAAANDHDNGYVMSPHGTPQHQRFGAACFDNSSSPVPFNPYQGGGINVMVPMKDDPAFVGAMMNDKDFDLFGADADLSSPAFMDFNESPTSAQPIWAPEGDAAAATLRRTTRRISNGILDRVAKFETMGGEPSRPITPPHQNGNGYFPPTPMETPHDRIVKQQPEQASRPSRFSDDYDESMEETLKPVRGKPTSRAQNVFEEMRRRAEESSANPTPPQTTTMPEAQTFESQVSAADFITMNSFDTDYLKTQSFDGLTDDLGVSPGMSQNSAPHTPHSAVMNNGYHPGPFDNPDLRLPHHDSPATPSLSRTQSLRGTPHRRTDSLASIVSAASISGINIEETKTETGVTTDDIAIYIQGPDPADNKWMCLFEDCGKKFGRKENIKSHVQTHLNDRQYQCPSCHKCFVRQHDLKRHAKIHTGIKPYPCECGNSFARHDALTRHRQRGMCIGAFDGIVKKVVKRGRPRKHRPEMDERVNKSARTRSKNQSISSISSQSGYSDTSGANSPENYNPISDNDFAAMTMDIKQEQQHARHARPMPFETVSMSSAPMSSAPMPSPPPARASPLHHHENDLDVAPSPSVASHVSSFVSPEEIMDHPSVHSHHDASPTKSTPSQYNTPPELSQSSSPPPHHFFDAEPGSVSFADDSLLAGMRTSSAGGLGSAGNLSGLGLGDHDEELLMKAFDDNLGAFDRDPNVLMMSDFDDAVDMFTNGDDVFFGTS</sequence>
<name>A0A444RXW5_VERDA</name>
<feature type="compositionally biased region" description="Low complexity" evidence="6">
    <location>
        <begin position="816"/>
        <end position="832"/>
    </location>
</feature>
<feature type="compositionally biased region" description="Low complexity" evidence="6">
    <location>
        <begin position="728"/>
        <end position="737"/>
    </location>
</feature>
<evidence type="ECO:0000313" key="9">
    <source>
        <dbReference type="Proteomes" id="UP000288725"/>
    </source>
</evidence>
<dbReference type="Pfam" id="PF00096">
    <property type="entry name" value="zf-C2H2"/>
    <property type="match status" value="1"/>
</dbReference>
<reference evidence="8 9" key="1">
    <citation type="submission" date="2018-12" db="EMBL/GenBank/DDBJ databases">
        <title>Genome of Verticillium dahliae isolate Getta Getta.</title>
        <authorList>
            <person name="Gardiner D.M."/>
        </authorList>
    </citation>
    <scope>NUCLEOTIDE SEQUENCE [LARGE SCALE GENOMIC DNA]</scope>
    <source>
        <strain evidence="8 9">Getta Getta</strain>
    </source>
</reference>
<evidence type="ECO:0000313" key="8">
    <source>
        <dbReference type="EMBL" id="RXG46001.1"/>
    </source>
</evidence>